<dbReference type="AlphaFoldDB" id="A0A1G5GW02"/>
<organism evidence="1 2">
    <name type="scientific">Paenibacillus polysaccharolyticus</name>
    <dbReference type="NCBI Taxonomy" id="582692"/>
    <lineage>
        <taxon>Bacteria</taxon>
        <taxon>Bacillati</taxon>
        <taxon>Bacillota</taxon>
        <taxon>Bacilli</taxon>
        <taxon>Bacillales</taxon>
        <taxon>Paenibacillaceae</taxon>
        <taxon>Paenibacillus</taxon>
    </lineage>
</organism>
<sequence length="68" mass="7802">MFSPIYLSVIPTKKINKILRKILHILLGCLRGLLHRKGRSLGERPFYEGFCYIYSIKAPFGDLASNSF</sequence>
<name>A0A1G5GW02_9BACL</name>
<dbReference type="Proteomes" id="UP000198538">
    <property type="component" value="Unassembled WGS sequence"/>
</dbReference>
<keyword evidence="2" id="KW-1185">Reference proteome</keyword>
<proteinExistence type="predicted"/>
<gene>
    <name evidence="1" type="ORF">SAMN05720606_10675</name>
</gene>
<accession>A0A1G5GW02</accession>
<evidence type="ECO:0000313" key="2">
    <source>
        <dbReference type="Proteomes" id="UP000198538"/>
    </source>
</evidence>
<protein>
    <submittedName>
        <fullName evidence="1">Uncharacterized protein</fullName>
    </submittedName>
</protein>
<reference evidence="2" key="1">
    <citation type="submission" date="2016-10" db="EMBL/GenBank/DDBJ databases">
        <authorList>
            <person name="Varghese N."/>
            <person name="Submissions S."/>
        </authorList>
    </citation>
    <scope>NUCLEOTIDE SEQUENCE [LARGE SCALE GENOMIC DNA]</scope>
    <source>
        <strain evidence="2">BL9</strain>
    </source>
</reference>
<evidence type="ECO:0000313" key="1">
    <source>
        <dbReference type="EMBL" id="SCY55753.1"/>
    </source>
</evidence>
<dbReference type="EMBL" id="FMVM01000006">
    <property type="protein sequence ID" value="SCY55753.1"/>
    <property type="molecule type" value="Genomic_DNA"/>
</dbReference>